<gene>
    <name evidence="4" type="ORF">QO034_09305</name>
</gene>
<feature type="domain" description="Alcohol dehydrogenase-like N-terminal" evidence="3">
    <location>
        <begin position="23"/>
        <end position="128"/>
    </location>
</feature>
<dbReference type="PANTHER" id="PTHR43401">
    <property type="entry name" value="L-THREONINE 3-DEHYDROGENASE"/>
    <property type="match status" value="1"/>
</dbReference>
<dbReference type="Proteomes" id="UP001227126">
    <property type="component" value="Unassembled WGS sequence"/>
</dbReference>
<evidence type="ECO:0000256" key="1">
    <source>
        <dbReference type="ARBA" id="ARBA00023002"/>
    </source>
</evidence>
<dbReference type="EMBL" id="JASNJE010000008">
    <property type="protein sequence ID" value="MDK3073305.1"/>
    <property type="molecule type" value="Genomic_DNA"/>
</dbReference>
<dbReference type="Gene3D" id="3.40.50.720">
    <property type="entry name" value="NAD(P)-binding Rossmann-like Domain"/>
    <property type="match status" value="1"/>
</dbReference>
<dbReference type="SUPFAM" id="SSF51735">
    <property type="entry name" value="NAD(P)-binding Rossmann-fold domains"/>
    <property type="match status" value="1"/>
</dbReference>
<dbReference type="Gene3D" id="3.90.180.10">
    <property type="entry name" value="Medium-chain alcohol dehydrogenases, catalytic domain"/>
    <property type="match status" value="1"/>
</dbReference>
<keyword evidence="1" id="KW-0560">Oxidoreductase</keyword>
<protein>
    <submittedName>
        <fullName evidence="4">Alcohol dehydrogenase catalytic domain-containing protein</fullName>
    </submittedName>
</protein>
<dbReference type="InterPro" id="IPR011032">
    <property type="entry name" value="GroES-like_sf"/>
</dbReference>
<dbReference type="RefSeq" id="WP_284485241.1">
    <property type="nucleotide sequence ID" value="NZ_JASNJE010000008.1"/>
</dbReference>
<keyword evidence="5" id="KW-1185">Reference proteome</keyword>
<sequence>MKALIYQGAGRMGWCDSPDPVAGDGESLVRVHHSGICGSDMHAFLGHDERRPAPLILGHEASGIVIDGPAQGQRVTINPLVTCGTCPACRSGRGNLCANRQILSMPPRQGAFAELVAVPHRNLVAVPDGVDLANAALCEPLACGWHAVRLGLNALGQIPDTLRCAVLGGGTIGVGAALALHAAGVAEITLVEPNPIRRHRLAAMPEFTTMGSDQLPDSSSDMVIDGVGHVATRAAACAAVRPGGAILHIGLGEATGGLDVRRMTLQEITFIGTYTYTDRDFRDTAQAIFDGRLGTLGWVDHRPLSDGPAAFDDIRAGRCAAPKIMLTP</sequence>
<dbReference type="InterPro" id="IPR013149">
    <property type="entry name" value="ADH-like_C"/>
</dbReference>
<dbReference type="Pfam" id="PF08240">
    <property type="entry name" value="ADH_N"/>
    <property type="match status" value="1"/>
</dbReference>
<evidence type="ECO:0000259" key="2">
    <source>
        <dbReference type="Pfam" id="PF00107"/>
    </source>
</evidence>
<name>A0ABT7FE20_9RHOB</name>
<comment type="caution">
    <text evidence="4">The sequence shown here is derived from an EMBL/GenBank/DDBJ whole genome shotgun (WGS) entry which is preliminary data.</text>
</comment>
<accession>A0ABT7FE20</accession>
<evidence type="ECO:0000313" key="4">
    <source>
        <dbReference type="EMBL" id="MDK3073305.1"/>
    </source>
</evidence>
<reference evidence="4 5" key="1">
    <citation type="submission" date="2023-05" db="EMBL/GenBank/DDBJ databases">
        <title>Sedimentitalea sp. nov. JM2-8.</title>
        <authorList>
            <person name="Huang J."/>
        </authorList>
    </citation>
    <scope>NUCLEOTIDE SEQUENCE [LARGE SCALE GENOMIC DNA]</scope>
    <source>
        <strain evidence="4 5">JM2-8</strain>
    </source>
</reference>
<dbReference type="Pfam" id="PF00107">
    <property type="entry name" value="ADH_zinc_N"/>
    <property type="match status" value="1"/>
</dbReference>
<dbReference type="PANTHER" id="PTHR43401:SF2">
    <property type="entry name" value="L-THREONINE 3-DEHYDROGENASE"/>
    <property type="match status" value="1"/>
</dbReference>
<proteinExistence type="predicted"/>
<dbReference type="InterPro" id="IPR013154">
    <property type="entry name" value="ADH-like_N"/>
</dbReference>
<evidence type="ECO:0000313" key="5">
    <source>
        <dbReference type="Proteomes" id="UP001227126"/>
    </source>
</evidence>
<feature type="domain" description="Alcohol dehydrogenase-like C-terminal" evidence="2">
    <location>
        <begin position="172"/>
        <end position="287"/>
    </location>
</feature>
<organism evidence="4 5">
    <name type="scientific">Sedimentitalea xiamensis</name>
    <dbReference type="NCBI Taxonomy" id="3050037"/>
    <lineage>
        <taxon>Bacteria</taxon>
        <taxon>Pseudomonadati</taxon>
        <taxon>Pseudomonadota</taxon>
        <taxon>Alphaproteobacteria</taxon>
        <taxon>Rhodobacterales</taxon>
        <taxon>Paracoccaceae</taxon>
        <taxon>Sedimentitalea</taxon>
    </lineage>
</organism>
<dbReference type="SUPFAM" id="SSF50129">
    <property type="entry name" value="GroES-like"/>
    <property type="match status" value="1"/>
</dbReference>
<dbReference type="InterPro" id="IPR050129">
    <property type="entry name" value="Zn_alcohol_dh"/>
</dbReference>
<evidence type="ECO:0000259" key="3">
    <source>
        <dbReference type="Pfam" id="PF08240"/>
    </source>
</evidence>
<dbReference type="InterPro" id="IPR036291">
    <property type="entry name" value="NAD(P)-bd_dom_sf"/>
</dbReference>